<dbReference type="AlphaFoldDB" id="A0A512JPA0"/>
<dbReference type="Proteomes" id="UP000321750">
    <property type="component" value="Unassembled WGS sequence"/>
</dbReference>
<dbReference type="EMBL" id="BJZV01000023">
    <property type="protein sequence ID" value="GEP11768.1"/>
    <property type="molecule type" value="Genomic_DNA"/>
</dbReference>
<protein>
    <submittedName>
        <fullName evidence="1">Uncharacterized protein</fullName>
    </submittedName>
</protein>
<accession>A0A512JPA0</accession>
<dbReference type="OrthoDB" id="7993291at2"/>
<dbReference type="RefSeq" id="WP_147048181.1">
    <property type="nucleotide sequence ID" value="NZ_BJZV01000023.1"/>
</dbReference>
<evidence type="ECO:0000313" key="2">
    <source>
        <dbReference type="Proteomes" id="UP000321750"/>
    </source>
</evidence>
<proteinExistence type="predicted"/>
<name>A0A512JPA0_9HYPH</name>
<organism evidence="1 2">
    <name type="scientific">Methylobacterium gnaphalii</name>
    <dbReference type="NCBI Taxonomy" id="1010610"/>
    <lineage>
        <taxon>Bacteria</taxon>
        <taxon>Pseudomonadati</taxon>
        <taxon>Pseudomonadota</taxon>
        <taxon>Alphaproteobacteria</taxon>
        <taxon>Hyphomicrobiales</taxon>
        <taxon>Methylobacteriaceae</taxon>
        <taxon>Methylobacterium</taxon>
    </lineage>
</organism>
<evidence type="ECO:0000313" key="1">
    <source>
        <dbReference type="EMBL" id="GEP11768.1"/>
    </source>
</evidence>
<comment type="caution">
    <text evidence="1">The sequence shown here is derived from an EMBL/GenBank/DDBJ whole genome shotgun (WGS) entry which is preliminary data.</text>
</comment>
<sequence>MADHPYVPCLAYYPWVRVRVACDLCPNRHGVYRLARLAARFGSETPIADVLAGIAADCPYPRPDPGPGARKLQKYSPRCHAYFPDIANPSPRPPDLPAAMMRPRLIQGGKG</sequence>
<gene>
    <name evidence="1" type="ORF">MGN01_36130</name>
</gene>
<reference evidence="1 2" key="1">
    <citation type="submission" date="2019-07" db="EMBL/GenBank/DDBJ databases">
        <title>Whole genome shotgun sequence of Methylobacterium gnaphalii NBRC 107716.</title>
        <authorList>
            <person name="Hosoyama A."/>
            <person name="Uohara A."/>
            <person name="Ohji S."/>
            <person name="Ichikawa N."/>
        </authorList>
    </citation>
    <scope>NUCLEOTIDE SEQUENCE [LARGE SCALE GENOMIC DNA]</scope>
    <source>
        <strain evidence="1 2">NBRC 107716</strain>
    </source>
</reference>
<keyword evidence="2" id="KW-1185">Reference proteome</keyword>